<keyword evidence="2" id="KW-1185">Reference proteome</keyword>
<dbReference type="EMBL" id="BEYU01000103">
    <property type="protein sequence ID" value="GBG31668.1"/>
    <property type="molecule type" value="Genomic_DNA"/>
</dbReference>
<dbReference type="PANTHER" id="PTHR38899:SF1">
    <property type="entry name" value="PROTEIN KINASE"/>
    <property type="match status" value="1"/>
</dbReference>
<dbReference type="OrthoDB" id="166018at2759"/>
<gene>
    <name evidence="1" type="ORF">FCC1311_078932</name>
</gene>
<dbReference type="AlphaFoldDB" id="A0A2R5GPF8"/>
<reference evidence="1 2" key="1">
    <citation type="submission" date="2017-12" db="EMBL/GenBank/DDBJ databases">
        <title>Sequencing, de novo assembly and annotation of complete genome of a new Thraustochytrid species, strain FCC1311.</title>
        <authorList>
            <person name="Sedici K."/>
            <person name="Godart F."/>
            <person name="Aiese Cigliano R."/>
            <person name="Sanseverino W."/>
            <person name="Barakat M."/>
            <person name="Ortet P."/>
            <person name="Marechal E."/>
            <person name="Cagnac O."/>
            <person name="Amato A."/>
        </authorList>
    </citation>
    <scope>NUCLEOTIDE SEQUENCE [LARGE SCALE GENOMIC DNA]</scope>
</reference>
<accession>A0A2R5GPF8</accession>
<comment type="caution">
    <text evidence="1">The sequence shown here is derived from an EMBL/GenBank/DDBJ whole genome shotgun (WGS) entry which is preliminary data.</text>
</comment>
<dbReference type="PANTHER" id="PTHR38899">
    <property type="entry name" value="DOMAIN OOKINETE PROTEIN, PUTATIVE-RELATED"/>
    <property type="match status" value="1"/>
</dbReference>
<proteinExistence type="predicted"/>
<protein>
    <submittedName>
        <fullName evidence="1">Uncharacterized protein</fullName>
    </submittedName>
</protein>
<dbReference type="InParanoid" id="A0A2R5GPF8"/>
<organism evidence="1 2">
    <name type="scientific">Hondaea fermentalgiana</name>
    <dbReference type="NCBI Taxonomy" id="2315210"/>
    <lineage>
        <taxon>Eukaryota</taxon>
        <taxon>Sar</taxon>
        <taxon>Stramenopiles</taxon>
        <taxon>Bigyra</taxon>
        <taxon>Labyrinthulomycetes</taxon>
        <taxon>Thraustochytrida</taxon>
        <taxon>Thraustochytriidae</taxon>
        <taxon>Hondaea</taxon>
    </lineage>
</organism>
<evidence type="ECO:0000313" key="2">
    <source>
        <dbReference type="Proteomes" id="UP000241890"/>
    </source>
</evidence>
<evidence type="ECO:0000313" key="1">
    <source>
        <dbReference type="EMBL" id="GBG31668.1"/>
    </source>
</evidence>
<sequence>MILDKVSANARISHIPLVMIFKESNLTSERTTPPLFGTTSPLNITVPGTIECKEDLDATPKASQSLEEAEMLEAIMAPPSMQSSLMDAKRGASSEEALLGASAAQLHQKNPIMHADNSLFIIDWDDTLLATSWLGAQGLRLDAAEIPAVVQEELRALEESMVQILSHALSLGKVAIVTNAESSWVELSARKFVPGVCDLLSQIRILSARSSYQDAFPNQAEQWKMEAYKCVFHEAFPDLASGSGKAHYPRVQVLSLGDSIYERNALMSLAETVGTEKLLPKSVKFVERPNPGQLVRQIEIVLDNLHDVYASSADPVDLMLELEYL</sequence>
<name>A0A2R5GPF8_9STRA</name>
<dbReference type="Proteomes" id="UP000241890">
    <property type="component" value="Unassembled WGS sequence"/>
</dbReference>